<dbReference type="AlphaFoldDB" id="A0A8S9X710"/>
<reference evidence="1" key="1">
    <citation type="journal article" date="2021" name="Mol. Ecol. Resour.">
        <title>Apolygus lucorum genome provides insights into omnivorousness and mesophyll feeding.</title>
        <authorList>
            <person name="Liu Y."/>
            <person name="Liu H."/>
            <person name="Wang H."/>
            <person name="Huang T."/>
            <person name="Liu B."/>
            <person name="Yang B."/>
            <person name="Yin L."/>
            <person name="Li B."/>
            <person name="Zhang Y."/>
            <person name="Zhang S."/>
            <person name="Jiang F."/>
            <person name="Zhang X."/>
            <person name="Ren Y."/>
            <person name="Wang B."/>
            <person name="Wang S."/>
            <person name="Lu Y."/>
            <person name="Wu K."/>
            <person name="Fan W."/>
            <person name="Wang G."/>
        </authorList>
    </citation>
    <scope>NUCLEOTIDE SEQUENCE</scope>
    <source>
        <strain evidence="1">12Hb</strain>
    </source>
</reference>
<name>A0A8S9X710_APOLU</name>
<organism evidence="1 2">
    <name type="scientific">Apolygus lucorum</name>
    <name type="common">Small green plant bug</name>
    <name type="synonym">Lygocoris lucorum</name>
    <dbReference type="NCBI Taxonomy" id="248454"/>
    <lineage>
        <taxon>Eukaryota</taxon>
        <taxon>Metazoa</taxon>
        <taxon>Ecdysozoa</taxon>
        <taxon>Arthropoda</taxon>
        <taxon>Hexapoda</taxon>
        <taxon>Insecta</taxon>
        <taxon>Pterygota</taxon>
        <taxon>Neoptera</taxon>
        <taxon>Paraneoptera</taxon>
        <taxon>Hemiptera</taxon>
        <taxon>Heteroptera</taxon>
        <taxon>Panheteroptera</taxon>
        <taxon>Cimicomorpha</taxon>
        <taxon>Miridae</taxon>
        <taxon>Mirini</taxon>
        <taxon>Apolygus</taxon>
    </lineage>
</organism>
<accession>A0A8S9X710</accession>
<comment type="caution">
    <text evidence="1">The sequence shown here is derived from an EMBL/GenBank/DDBJ whole genome shotgun (WGS) entry which is preliminary data.</text>
</comment>
<keyword evidence="2" id="KW-1185">Reference proteome</keyword>
<sequence>MSSSGDSTFTLQKKRRRSSLFINRPASSINDSTDTAATATSIADSSDAQLTNYIAQLKNCKRSWRTHERELKSRLTSSSVIKVQCKEYEVVQNNYLDYLDEEDRKFMEDVVPLLHNSAVKQKVDGIREKIKLLSSCYDQDKIYSSLIAENINQAVRCCVALKLNDYDGKDKNDVLDDSEDRIDVSETAPQILEYNSDVSDFDESFTSA</sequence>
<evidence type="ECO:0000313" key="1">
    <source>
        <dbReference type="EMBL" id="KAF6204782.1"/>
    </source>
</evidence>
<proteinExistence type="predicted"/>
<evidence type="ECO:0000313" key="2">
    <source>
        <dbReference type="Proteomes" id="UP000466442"/>
    </source>
</evidence>
<protein>
    <submittedName>
        <fullName evidence="1">Uncharacterized protein</fullName>
    </submittedName>
</protein>
<dbReference type="EMBL" id="WIXP02000009">
    <property type="protein sequence ID" value="KAF6204782.1"/>
    <property type="molecule type" value="Genomic_DNA"/>
</dbReference>
<dbReference type="Proteomes" id="UP000466442">
    <property type="component" value="Linkage Group LG9"/>
</dbReference>
<gene>
    <name evidence="1" type="ORF">GE061_018944</name>
</gene>